<comment type="catalytic activity">
    <reaction evidence="1">
        <text>5-amino-6-(5-phospho-D-ribosylamino)uracil + H2O = 5,6-diaminouracil + D-ribose 5-phosphate</text>
        <dbReference type="Rhea" id="RHEA:55020"/>
        <dbReference type="ChEBI" id="CHEBI:15377"/>
        <dbReference type="ChEBI" id="CHEBI:46252"/>
        <dbReference type="ChEBI" id="CHEBI:58453"/>
        <dbReference type="ChEBI" id="CHEBI:78346"/>
    </reaction>
</comment>
<organism evidence="5 6">
    <name type="scientific">Catenuloplanes nepalensis</name>
    <dbReference type="NCBI Taxonomy" id="587533"/>
    <lineage>
        <taxon>Bacteria</taxon>
        <taxon>Bacillati</taxon>
        <taxon>Actinomycetota</taxon>
        <taxon>Actinomycetes</taxon>
        <taxon>Micromonosporales</taxon>
        <taxon>Micromonosporaceae</taxon>
        <taxon>Catenuloplanes</taxon>
    </lineage>
</organism>
<dbReference type="EMBL" id="JAUSRA010000001">
    <property type="protein sequence ID" value="MDP9792547.1"/>
    <property type="molecule type" value="Genomic_DNA"/>
</dbReference>
<protein>
    <submittedName>
        <fullName evidence="5">NAD-dependent protein-ADP-ribosyltransferase YbiA (DUF1768 family)</fullName>
    </submittedName>
</protein>
<evidence type="ECO:0000256" key="2">
    <source>
        <dbReference type="ARBA" id="ARBA00000751"/>
    </source>
</evidence>
<keyword evidence="6" id="KW-1185">Reference proteome</keyword>
<feature type="domain" description="NADAR" evidence="4">
    <location>
        <begin position="27"/>
        <end position="133"/>
    </location>
</feature>
<evidence type="ECO:0000313" key="6">
    <source>
        <dbReference type="Proteomes" id="UP001240984"/>
    </source>
</evidence>
<evidence type="ECO:0000313" key="5">
    <source>
        <dbReference type="EMBL" id="MDP9792547.1"/>
    </source>
</evidence>
<evidence type="ECO:0000259" key="4">
    <source>
        <dbReference type="Pfam" id="PF08719"/>
    </source>
</evidence>
<dbReference type="Proteomes" id="UP001240984">
    <property type="component" value="Unassembled WGS sequence"/>
</dbReference>
<evidence type="ECO:0000256" key="1">
    <source>
        <dbReference type="ARBA" id="ARBA00000022"/>
    </source>
</evidence>
<proteinExistence type="predicted"/>
<evidence type="ECO:0000256" key="3">
    <source>
        <dbReference type="SAM" id="MobiDB-lite"/>
    </source>
</evidence>
<accession>A0ABT9MM96</accession>
<dbReference type="InterPro" id="IPR012816">
    <property type="entry name" value="NADAR"/>
</dbReference>
<dbReference type="Gene3D" id="1.10.357.40">
    <property type="entry name" value="YbiA-like"/>
    <property type="match status" value="1"/>
</dbReference>
<feature type="region of interest" description="Disordered" evidence="3">
    <location>
        <begin position="205"/>
        <end position="230"/>
    </location>
</feature>
<gene>
    <name evidence="5" type="ORF">J2S43_001059</name>
</gene>
<sequence>MLPMASSPIGDAAEGVPGSLPPLVVRHRNDPYGFLTTYTRFRFVLDGQEWPSVEHYVRARSVNDPHVPVVIAAAVTARRAAALSRLAGVRDGWAQERRDVIRRAVTARLVQHPRMVAALLATGNRLLVVSSRHTDDNVIGEELMRLRAALPAQLAAAIETAATLTPAPLLGRPWVMFGERAIVWPEPPRARNLAAHAFRALTAATPSHGQANGGGPDNAGTFATPTGTVLWRPGPPVPVADGAALDTDITCVWAPSVVPLRPFSR</sequence>
<dbReference type="InterPro" id="IPR037238">
    <property type="entry name" value="YbiA-like_sf"/>
</dbReference>
<dbReference type="Pfam" id="PF08719">
    <property type="entry name" value="NADAR"/>
    <property type="match status" value="1"/>
</dbReference>
<comment type="caution">
    <text evidence="5">The sequence shown here is derived from an EMBL/GenBank/DDBJ whole genome shotgun (WGS) entry which is preliminary data.</text>
</comment>
<name>A0ABT9MM96_9ACTN</name>
<reference evidence="5 6" key="1">
    <citation type="submission" date="2023-07" db="EMBL/GenBank/DDBJ databases">
        <title>Sequencing the genomes of 1000 actinobacteria strains.</title>
        <authorList>
            <person name="Klenk H.-P."/>
        </authorList>
    </citation>
    <scope>NUCLEOTIDE SEQUENCE [LARGE SCALE GENOMIC DNA]</scope>
    <source>
        <strain evidence="5 6">DSM 44710</strain>
    </source>
</reference>
<dbReference type="CDD" id="cd15457">
    <property type="entry name" value="NADAR"/>
    <property type="match status" value="1"/>
</dbReference>
<dbReference type="SUPFAM" id="SSF143990">
    <property type="entry name" value="YbiA-like"/>
    <property type="match status" value="1"/>
</dbReference>
<comment type="catalytic activity">
    <reaction evidence="2">
        <text>2,5-diamino-6-hydroxy-4-(5-phosphoribosylamino)-pyrimidine + H2O = 2,5,6-triamino-4-hydroxypyrimidine + D-ribose 5-phosphate</text>
        <dbReference type="Rhea" id="RHEA:23436"/>
        <dbReference type="ChEBI" id="CHEBI:15377"/>
        <dbReference type="ChEBI" id="CHEBI:58614"/>
        <dbReference type="ChEBI" id="CHEBI:78346"/>
        <dbReference type="ChEBI" id="CHEBI:137796"/>
    </reaction>
</comment>